<dbReference type="CDD" id="cd06464">
    <property type="entry name" value="ACD_sHsps-like"/>
    <property type="match status" value="1"/>
</dbReference>
<dbReference type="PANTHER" id="PTHR11527">
    <property type="entry name" value="HEAT-SHOCK PROTEIN 20 FAMILY MEMBER"/>
    <property type="match status" value="1"/>
</dbReference>
<dbReference type="PROSITE" id="PS51203">
    <property type="entry name" value="CS"/>
    <property type="match status" value="1"/>
</dbReference>
<dbReference type="InterPro" id="IPR008978">
    <property type="entry name" value="HSP20-like_chaperone"/>
</dbReference>
<reference evidence="6" key="1">
    <citation type="submission" date="2014-01" db="EMBL/GenBank/DDBJ databases">
        <title>The genome of the white-rot fungus Pycnoporus cinnabarinus: a basidiomycete model with a versatile arsenal for lignocellulosic biomass breakdown.</title>
        <authorList>
            <person name="Levasseur A."/>
            <person name="Lomascolo A."/>
            <person name="Ruiz-Duenas F.J."/>
            <person name="Uzan E."/>
            <person name="Piumi F."/>
            <person name="Kues U."/>
            <person name="Ram A.F.J."/>
            <person name="Murat C."/>
            <person name="Haon M."/>
            <person name="Benoit I."/>
            <person name="Arfi Y."/>
            <person name="Chevret D."/>
            <person name="Drula E."/>
            <person name="Kwon M.J."/>
            <person name="Gouret P."/>
            <person name="Lesage-Meessen L."/>
            <person name="Lombard V."/>
            <person name="Mariette J."/>
            <person name="Noirot C."/>
            <person name="Park J."/>
            <person name="Patyshakuliyeva A."/>
            <person name="Wieneger R.A.B."/>
            <person name="Wosten H.A.B."/>
            <person name="Martin F."/>
            <person name="Coutinho P.M."/>
            <person name="de Vries R."/>
            <person name="Martinez A.T."/>
            <person name="Klopp C."/>
            <person name="Pontarotti P."/>
            <person name="Henrissat B."/>
            <person name="Record E."/>
        </authorList>
    </citation>
    <scope>NUCLEOTIDE SEQUENCE [LARGE SCALE GENOMIC DNA]</scope>
    <source>
        <strain evidence="6">BRFM137</strain>
    </source>
</reference>
<evidence type="ECO:0000259" key="5">
    <source>
        <dbReference type="PROSITE" id="PS51203"/>
    </source>
</evidence>
<feature type="domain" description="CS" evidence="5">
    <location>
        <begin position="51"/>
        <end position="158"/>
    </location>
</feature>
<evidence type="ECO:0000256" key="3">
    <source>
        <dbReference type="RuleBase" id="RU003616"/>
    </source>
</evidence>
<dbReference type="InterPro" id="IPR031107">
    <property type="entry name" value="Small_HSP"/>
</dbReference>
<keyword evidence="1" id="KW-0346">Stress response</keyword>
<evidence type="ECO:0000256" key="2">
    <source>
        <dbReference type="PROSITE-ProRule" id="PRU00285"/>
    </source>
</evidence>
<dbReference type="OrthoDB" id="1431247at2759"/>
<feature type="domain" description="SHSP" evidence="4">
    <location>
        <begin position="47"/>
        <end position="160"/>
    </location>
</feature>
<dbReference type="InterPro" id="IPR007052">
    <property type="entry name" value="CS_dom"/>
</dbReference>
<dbReference type="HOGENOM" id="CLU_046737_12_0_1"/>
<keyword evidence="7" id="KW-1185">Reference proteome</keyword>
<dbReference type="Pfam" id="PF00011">
    <property type="entry name" value="HSP20"/>
    <property type="match status" value="1"/>
</dbReference>
<dbReference type="InterPro" id="IPR002068">
    <property type="entry name" value="A-crystallin/Hsp20_dom"/>
</dbReference>
<dbReference type="EMBL" id="CCBP010000124">
    <property type="protein sequence ID" value="CDO73926.1"/>
    <property type="molecule type" value="Genomic_DNA"/>
</dbReference>
<evidence type="ECO:0000313" key="6">
    <source>
        <dbReference type="EMBL" id="CDO73926.1"/>
    </source>
</evidence>
<protein>
    <submittedName>
        <fullName evidence="6">Uncharacterized protein</fullName>
    </submittedName>
</protein>
<organism evidence="6 7">
    <name type="scientific">Pycnoporus cinnabarinus</name>
    <name type="common">Cinnabar-red polypore</name>
    <name type="synonym">Trametes cinnabarina</name>
    <dbReference type="NCBI Taxonomy" id="5643"/>
    <lineage>
        <taxon>Eukaryota</taxon>
        <taxon>Fungi</taxon>
        <taxon>Dikarya</taxon>
        <taxon>Basidiomycota</taxon>
        <taxon>Agaricomycotina</taxon>
        <taxon>Agaricomycetes</taxon>
        <taxon>Polyporales</taxon>
        <taxon>Polyporaceae</taxon>
        <taxon>Trametes</taxon>
    </lineage>
</organism>
<gene>
    <name evidence="6" type="ORF">BN946_scf185016.g83</name>
</gene>
<dbReference type="Proteomes" id="UP000029665">
    <property type="component" value="Unassembled WGS sequence"/>
</dbReference>
<dbReference type="OMA" id="PFQGFAF"/>
<dbReference type="PROSITE" id="PS01031">
    <property type="entry name" value="SHSP"/>
    <property type="match status" value="1"/>
</dbReference>
<dbReference type="SUPFAM" id="SSF49764">
    <property type="entry name" value="HSP20-like chaperones"/>
    <property type="match status" value="1"/>
</dbReference>
<accession>A0A060SIC4</accession>
<evidence type="ECO:0000256" key="1">
    <source>
        <dbReference type="ARBA" id="ARBA00023016"/>
    </source>
</evidence>
<sequence>MSLVNFFNDPFFVDPFSDFDRLFDEAFARRTGNAGANNQLQTQNANAAPRVLRPRVDVHEDKEKNLVTATFELPGINKQNVNIDLRNNVLTVSGESRDESEKQENGYVVRERRFGRFARSLPVPEGIKPEDIKASMDNGLLTVTFPRLTPEQQPKKITVS</sequence>
<comment type="caution">
    <text evidence="6">The sequence shown here is derived from an EMBL/GenBank/DDBJ whole genome shotgun (WGS) entry which is preliminary data.</text>
</comment>
<dbReference type="STRING" id="5643.A0A060SIC4"/>
<evidence type="ECO:0000259" key="4">
    <source>
        <dbReference type="PROSITE" id="PS01031"/>
    </source>
</evidence>
<proteinExistence type="inferred from homology"/>
<dbReference type="Gene3D" id="2.60.40.790">
    <property type="match status" value="1"/>
</dbReference>
<dbReference type="AlphaFoldDB" id="A0A060SIC4"/>
<name>A0A060SIC4_PYCCI</name>
<evidence type="ECO:0000313" key="7">
    <source>
        <dbReference type="Proteomes" id="UP000029665"/>
    </source>
</evidence>
<comment type="similarity">
    <text evidence="2 3">Belongs to the small heat shock protein (HSP20) family.</text>
</comment>